<dbReference type="AlphaFoldDB" id="A0A8P4FZD6"/>
<dbReference type="Ensembl" id="ENSDLAT00005083105.1">
    <property type="protein sequence ID" value="ENSDLAP00005067818.1"/>
    <property type="gene ID" value="ENSDLAG00005032203.1"/>
</dbReference>
<accession>A0A8P4FZD6</accession>
<feature type="coiled-coil region" evidence="3">
    <location>
        <begin position="534"/>
        <end position="561"/>
    </location>
</feature>
<feature type="domain" description="FIIND" evidence="5">
    <location>
        <begin position="944"/>
        <end position="1046"/>
    </location>
</feature>
<protein>
    <submittedName>
        <fullName evidence="6">Si:ch73-252p3.1</fullName>
    </submittedName>
</protein>
<dbReference type="Proteomes" id="UP000694389">
    <property type="component" value="Unassembled WGS sequence"/>
</dbReference>
<evidence type="ECO:0000313" key="6">
    <source>
        <dbReference type="Ensembl" id="ENSDLAP00005067818.1"/>
    </source>
</evidence>
<evidence type="ECO:0000259" key="5">
    <source>
        <dbReference type="PROSITE" id="PS51830"/>
    </source>
</evidence>
<organism evidence="6 7">
    <name type="scientific">Dicentrarchus labrax</name>
    <name type="common">European seabass</name>
    <name type="synonym">Morone labrax</name>
    <dbReference type="NCBI Taxonomy" id="13489"/>
    <lineage>
        <taxon>Eukaryota</taxon>
        <taxon>Metazoa</taxon>
        <taxon>Chordata</taxon>
        <taxon>Craniata</taxon>
        <taxon>Vertebrata</taxon>
        <taxon>Euteleostomi</taxon>
        <taxon>Actinopterygii</taxon>
        <taxon>Neopterygii</taxon>
        <taxon>Teleostei</taxon>
        <taxon>Neoteleostei</taxon>
        <taxon>Acanthomorphata</taxon>
        <taxon>Eupercaria</taxon>
        <taxon>Moronidae</taxon>
        <taxon>Dicentrarchus</taxon>
    </lineage>
</organism>
<comment type="subcellular location">
    <subcellularLocation>
        <location evidence="1">Cytoplasm</location>
        <location evidence="1">Cytosol</location>
    </subcellularLocation>
</comment>
<name>A0A8P4FZD6_DICLA</name>
<evidence type="ECO:0000256" key="4">
    <source>
        <dbReference type="SAM" id="MobiDB-lite"/>
    </source>
</evidence>
<evidence type="ECO:0000256" key="3">
    <source>
        <dbReference type="SAM" id="Coils"/>
    </source>
</evidence>
<reference evidence="6" key="1">
    <citation type="submission" date="2025-08" db="UniProtKB">
        <authorList>
            <consortium name="Ensembl"/>
        </authorList>
    </citation>
    <scope>IDENTIFICATION</scope>
</reference>
<evidence type="ECO:0000256" key="2">
    <source>
        <dbReference type="ARBA" id="ARBA00022490"/>
    </source>
</evidence>
<evidence type="ECO:0000256" key="1">
    <source>
        <dbReference type="ARBA" id="ARBA00004514"/>
    </source>
</evidence>
<reference evidence="6" key="2">
    <citation type="submission" date="2025-09" db="UniProtKB">
        <authorList>
            <consortium name="Ensembl"/>
        </authorList>
    </citation>
    <scope>IDENTIFICATION</scope>
</reference>
<proteinExistence type="predicted"/>
<sequence length="1046" mass="120666">MARRLALSTAKRGKIVVGSEIRDSISLLDVVYANQFEGQFIDPEVVENTEENFYRGAPPIWLNFHISEQAESDGTGTSFIKRDGYDTLVQQIFKRRKGPGTSAIKLFYQQGSGATTMAMQVLWKLRKNFRCAVLTGSTSDITKVAKEVVHLFTAGSRDSHNTVLLLLNDEFILDNLQDKIMEEIEKQEIDIDMPVVILLNCVRASDHIILKKEISYNVKQKFKRNERKYVILKKNLSHTEEQNFNKKKEELSKRYGEKLKHFHGFNILQTNFSPDYIKTACAVCKNIKKATRPLKTQLAAFLSLLNAYVPGSYLLESQCLDFLQHEDPSHEDLSLEDRMKPFSDLIITFQQDMRSERKVCMAHPMIAQCCTEMMAEAGVTRSDTARDLLTCLCRDDVPPCLQGFIKDMLTKRETKEEEKTNNMQTHISRGPKRREEDQEDFSRLILHIEEMEDKKQSASVLKVASNKFVKNCLFPQALARFYYKELKDYNKAEMWAKTAKERDDKKSFIYDTLGQVHKHHLKSKESSAKPREILQLATKAIEAFKEEERLAENELDTGMKEDGKTKVLRAFNTRGQFGYLQVCNLVYDLLVSQNETWRKVLTKNVSMGSVLESLGDNKLFRFNDLINSLRDEVEEKFNFFDTYLTYSESVIKRDDASYVAKETSECYKKYVGDSAPKHKEKSDETIQKLKQKLAATSAGVLSCLDRQYPVSELKKIATWWNEICVSKDSTRHALANYILSNIMLINKNETPSCSDYHNAFRQKMPLSLRDAPELHMLALLICWPTDDEDTCVSNLSQLITKLQRSYEHEYKKLFQSRYLRPLFFIGKGRGLSRNVHRWILETLWTKDVLQNSNTNWRNENIFKDPLVQERLLKVEGVVRNYRLYATFGGVEIEVDVNRKVSLWKSGQVSFYLGFTISGPVAFGIQTRTEGPSEKFELGALGGKDSSDWIVLEPEVKRVDEVKTYSLQSEAGCYECRVSALRWACKEKVSIRYQFCSWEENIRKPVCMDYMPAGPLLDITVTEGKVEETYLPHWIGKRTRIINCLTI</sequence>
<keyword evidence="3" id="KW-0175">Coiled coil</keyword>
<dbReference type="PROSITE" id="PS51830">
    <property type="entry name" value="FIIND"/>
    <property type="match status" value="1"/>
</dbReference>
<dbReference type="PANTHER" id="PTHR16155">
    <property type="entry name" value="DED DOMAIN-CONTAINING PROTEIN"/>
    <property type="match status" value="1"/>
</dbReference>
<dbReference type="InterPro" id="IPR025307">
    <property type="entry name" value="FIIND_dom"/>
</dbReference>
<dbReference type="GO" id="GO:0005829">
    <property type="term" value="C:cytosol"/>
    <property type="evidence" value="ECO:0007669"/>
    <property type="project" value="UniProtKB-SubCell"/>
</dbReference>
<evidence type="ECO:0000313" key="7">
    <source>
        <dbReference type="Proteomes" id="UP000694389"/>
    </source>
</evidence>
<dbReference type="Pfam" id="PF13553">
    <property type="entry name" value="FIIND"/>
    <property type="match status" value="1"/>
</dbReference>
<feature type="region of interest" description="Disordered" evidence="4">
    <location>
        <begin position="413"/>
        <end position="438"/>
    </location>
</feature>
<keyword evidence="7" id="KW-1185">Reference proteome</keyword>
<dbReference type="PANTHER" id="PTHR16155:SF18">
    <property type="entry name" value="STERILE ALPHA MOTIF DOMAIN-CONTAINING PROTEIN 9-LIKE"/>
    <property type="match status" value="1"/>
</dbReference>
<keyword evidence="2" id="KW-0963">Cytoplasm</keyword>
<dbReference type="GeneTree" id="ENSGT00390000013973"/>